<keyword evidence="4" id="KW-1185">Reference proteome</keyword>
<proteinExistence type="predicted"/>
<dbReference type="AlphaFoldDB" id="A0A0F7ZSF4"/>
<feature type="region of interest" description="Disordered" evidence="1">
    <location>
        <begin position="90"/>
        <end position="112"/>
    </location>
</feature>
<gene>
    <name evidence="3" type="ORF">HIM_09341</name>
</gene>
<keyword evidence="2" id="KW-0732">Signal</keyword>
<dbReference type="Proteomes" id="UP000054481">
    <property type="component" value="Unassembled WGS sequence"/>
</dbReference>
<feature type="chain" id="PRO_5002526519" evidence="2">
    <location>
        <begin position="24"/>
        <end position="112"/>
    </location>
</feature>
<accession>A0A0F7ZSF4</accession>
<feature type="compositionally biased region" description="Low complexity" evidence="1">
    <location>
        <begin position="95"/>
        <end position="112"/>
    </location>
</feature>
<name>A0A0F7ZSF4_9HYPO</name>
<organism evidence="3 4">
    <name type="scientific">Hirsutella minnesotensis 3608</name>
    <dbReference type="NCBI Taxonomy" id="1043627"/>
    <lineage>
        <taxon>Eukaryota</taxon>
        <taxon>Fungi</taxon>
        <taxon>Dikarya</taxon>
        <taxon>Ascomycota</taxon>
        <taxon>Pezizomycotina</taxon>
        <taxon>Sordariomycetes</taxon>
        <taxon>Hypocreomycetidae</taxon>
        <taxon>Hypocreales</taxon>
        <taxon>Ophiocordycipitaceae</taxon>
        <taxon>Hirsutella</taxon>
    </lineage>
</organism>
<evidence type="ECO:0000256" key="2">
    <source>
        <dbReference type="SAM" id="SignalP"/>
    </source>
</evidence>
<dbReference type="EMBL" id="KQ030581">
    <property type="protein sequence ID" value="KJZ71268.1"/>
    <property type="molecule type" value="Genomic_DNA"/>
</dbReference>
<protein>
    <submittedName>
        <fullName evidence="3">Uncharacterized protein</fullName>
    </submittedName>
</protein>
<evidence type="ECO:0000313" key="3">
    <source>
        <dbReference type="EMBL" id="KJZ71268.1"/>
    </source>
</evidence>
<feature type="signal peptide" evidence="2">
    <location>
        <begin position="1"/>
        <end position="23"/>
    </location>
</feature>
<evidence type="ECO:0000313" key="4">
    <source>
        <dbReference type="Proteomes" id="UP000054481"/>
    </source>
</evidence>
<reference evidence="3 4" key="1">
    <citation type="journal article" date="2014" name="Genome Biol. Evol.">
        <title>Comparative genomics and transcriptomics analyses reveal divergent lifestyle features of nematode endoparasitic fungus Hirsutella minnesotensis.</title>
        <authorList>
            <person name="Lai Y."/>
            <person name="Liu K."/>
            <person name="Zhang X."/>
            <person name="Zhang X."/>
            <person name="Li K."/>
            <person name="Wang N."/>
            <person name="Shu C."/>
            <person name="Wu Y."/>
            <person name="Wang C."/>
            <person name="Bushley K.E."/>
            <person name="Xiang M."/>
            <person name="Liu X."/>
        </authorList>
    </citation>
    <scope>NUCLEOTIDE SEQUENCE [LARGE SCALE GENOMIC DNA]</scope>
    <source>
        <strain evidence="3 4">3608</strain>
    </source>
</reference>
<sequence length="112" mass="11740">MVCLNMGLAAVAAMSLLAHTSAAAPQLVAGPDVSAANETEVFAGNATDGGNKTECTKRLGMHCPWRAEIKTIRVLPDDEWIAVERREEVLEPQPATTASTETAAAATPPIIK</sequence>
<evidence type="ECO:0000256" key="1">
    <source>
        <dbReference type="SAM" id="MobiDB-lite"/>
    </source>
</evidence>